<dbReference type="EMBL" id="JAATJB010000020">
    <property type="protein sequence ID" value="NJB99754.1"/>
    <property type="molecule type" value="Genomic_DNA"/>
</dbReference>
<accession>A0A7X6BE28</accession>
<protein>
    <submittedName>
        <fullName evidence="1">Uncharacterized protein</fullName>
    </submittedName>
</protein>
<proteinExistence type="predicted"/>
<sequence>MFELLGTIARLLLLLFKDTLRFAIDLTGRLRHRRLWQQYPERYNDYTRRRPLPLQCR</sequence>
<organism evidence="1 2">
    <name type="scientific">Sphingomonas trueperi</name>
    <dbReference type="NCBI Taxonomy" id="53317"/>
    <lineage>
        <taxon>Bacteria</taxon>
        <taxon>Pseudomonadati</taxon>
        <taxon>Pseudomonadota</taxon>
        <taxon>Alphaproteobacteria</taxon>
        <taxon>Sphingomonadales</taxon>
        <taxon>Sphingomonadaceae</taxon>
        <taxon>Sphingomonas</taxon>
    </lineage>
</organism>
<comment type="caution">
    <text evidence="1">The sequence shown here is derived from an EMBL/GenBank/DDBJ whole genome shotgun (WGS) entry which is preliminary data.</text>
</comment>
<keyword evidence="2" id="KW-1185">Reference proteome</keyword>
<evidence type="ECO:0000313" key="1">
    <source>
        <dbReference type="EMBL" id="NJB99754.1"/>
    </source>
</evidence>
<name>A0A7X6BE28_9SPHN</name>
<dbReference type="Proteomes" id="UP000531251">
    <property type="component" value="Unassembled WGS sequence"/>
</dbReference>
<gene>
    <name evidence="1" type="ORF">GGR89_004100</name>
</gene>
<reference evidence="1 2" key="1">
    <citation type="submission" date="2020-03" db="EMBL/GenBank/DDBJ databases">
        <title>Genomic Encyclopedia of Type Strains, Phase IV (KMG-IV): sequencing the most valuable type-strain genomes for metagenomic binning, comparative biology and taxonomic classification.</title>
        <authorList>
            <person name="Goeker M."/>
        </authorList>
    </citation>
    <scope>NUCLEOTIDE SEQUENCE [LARGE SCALE GENOMIC DNA]</scope>
    <source>
        <strain evidence="1 2">DSM 7225</strain>
    </source>
</reference>
<dbReference type="AlphaFoldDB" id="A0A7X6BE28"/>
<dbReference type="RefSeq" id="WP_164542697.1">
    <property type="nucleotide sequence ID" value="NZ_BAAADY010000036.1"/>
</dbReference>
<evidence type="ECO:0000313" key="2">
    <source>
        <dbReference type="Proteomes" id="UP000531251"/>
    </source>
</evidence>